<dbReference type="EMBL" id="CP069116">
    <property type="protein sequence ID" value="QSS66775.1"/>
    <property type="molecule type" value="Genomic_DNA"/>
</dbReference>
<evidence type="ECO:0000313" key="3">
    <source>
        <dbReference type="Proteomes" id="UP000663671"/>
    </source>
</evidence>
<feature type="region of interest" description="Disordered" evidence="1">
    <location>
        <begin position="1"/>
        <end position="25"/>
    </location>
</feature>
<proteinExistence type="predicted"/>
<name>A0A8A1MLS3_AJECA</name>
<protein>
    <submittedName>
        <fullName evidence="2">Uncharacterized protein</fullName>
    </submittedName>
</protein>
<organism evidence="2 3">
    <name type="scientific">Ajellomyces capsulatus</name>
    <name type="common">Darling's disease fungus</name>
    <name type="synonym">Histoplasma capsulatum</name>
    <dbReference type="NCBI Taxonomy" id="5037"/>
    <lineage>
        <taxon>Eukaryota</taxon>
        <taxon>Fungi</taxon>
        <taxon>Dikarya</taxon>
        <taxon>Ascomycota</taxon>
        <taxon>Pezizomycotina</taxon>
        <taxon>Eurotiomycetes</taxon>
        <taxon>Eurotiomycetidae</taxon>
        <taxon>Onygenales</taxon>
        <taxon>Ajellomycetaceae</taxon>
        <taxon>Histoplasma</taxon>
    </lineage>
</organism>
<dbReference type="Proteomes" id="UP000663671">
    <property type="component" value="Chromosome 6"/>
</dbReference>
<evidence type="ECO:0000313" key="2">
    <source>
        <dbReference type="EMBL" id="QSS66775.1"/>
    </source>
</evidence>
<evidence type="ECO:0000256" key="1">
    <source>
        <dbReference type="SAM" id="MobiDB-lite"/>
    </source>
</evidence>
<dbReference type="AlphaFoldDB" id="A0A8A1MLS3"/>
<gene>
    <name evidence="2" type="ORF">I7I51_02986</name>
</gene>
<feature type="compositionally biased region" description="Polar residues" evidence="1">
    <location>
        <begin position="1"/>
        <end position="18"/>
    </location>
</feature>
<reference evidence="2" key="1">
    <citation type="submission" date="2021-01" db="EMBL/GenBank/DDBJ databases">
        <title>Chromosome-level genome assembly of a human fungal pathogen reveals clustering of transcriptionally co-regulated genes.</title>
        <authorList>
            <person name="Voorhies M."/>
            <person name="Cohen S."/>
            <person name="Shea T.P."/>
            <person name="Petrus S."/>
            <person name="Munoz J.F."/>
            <person name="Poplawski S."/>
            <person name="Goldman W.E."/>
            <person name="Michael T."/>
            <person name="Cuomo C.A."/>
            <person name="Sil A."/>
            <person name="Beyhan S."/>
        </authorList>
    </citation>
    <scope>NUCLEOTIDE SEQUENCE</scope>
    <source>
        <strain evidence="2">WU24</strain>
    </source>
</reference>
<dbReference type="VEuPathDB" id="FungiDB:I7I51_02986"/>
<accession>A0A8A1MLS3</accession>
<sequence>MYQKISHMSSNVDESQPGSLPWSPLGDTILSPTKRFTLNSQVDHIERAWDDPVQRKQASESMHHIQRIGSMMWVPFQRLEEAHKRYGQQYGYGKLAMSSIV</sequence>